<dbReference type="Proteomes" id="UP000253410">
    <property type="component" value="Unassembled WGS sequence"/>
</dbReference>
<evidence type="ECO:0000313" key="2">
    <source>
        <dbReference type="EMBL" id="RBL90331.1"/>
    </source>
</evidence>
<dbReference type="PANTHER" id="PTHR45856">
    <property type="entry name" value="ALPHA/BETA-HYDROLASES SUPERFAMILY PROTEIN"/>
    <property type="match status" value="1"/>
</dbReference>
<accession>A0A365XWG0</accession>
<dbReference type="RefSeq" id="WP_113619079.1">
    <property type="nucleotide sequence ID" value="NZ_QFFJ01000002.1"/>
</dbReference>
<feature type="domain" description="Fungal lipase-type" evidence="1">
    <location>
        <begin position="148"/>
        <end position="230"/>
    </location>
</feature>
<protein>
    <recommendedName>
        <fullName evidence="1">Fungal lipase-type domain-containing protein</fullName>
    </recommendedName>
</protein>
<proteinExistence type="predicted"/>
<dbReference type="InterPro" id="IPR051218">
    <property type="entry name" value="Sec_MonoDiacylglyc_Lipase"/>
</dbReference>
<dbReference type="EMBL" id="QFFJ01000002">
    <property type="protein sequence ID" value="RBL90331.1"/>
    <property type="molecule type" value="Genomic_DNA"/>
</dbReference>
<dbReference type="AlphaFoldDB" id="A0A365XWG0"/>
<keyword evidence="3" id="KW-1185">Reference proteome</keyword>
<evidence type="ECO:0000259" key="1">
    <source>
        <dbReference type="Pfam" id="PF01764"/>
    </source>
</evidence>
<evidence type="ECO:0000313" key="3">
    <source>
        <dbReference type="Proteomes" id="UP000253410"/>
    </source>
</evidence>
<organism evidence="2 3">
    <name type="scientific">Chitinophaga flava</name>
    <dbReference type="NCBI Taxonomy" id="2259036"/>
    <lineage>
        <taxon>Bacteria</taxon>
        <taxon>Pseudomonadati</taxon>
        <taxon>Bacteroidota</taxon>
        <taxon>Chitinophagia</taxon>
        <taxon>Chitinophagales</taxon>
        <taxon>Chitinophagaceae</taxon>
        <taxon>Chitinophaga</taxon>
    </lineage>
</organism>
<sequence length="336" mass="37062">MELEETLYAVEAVPVLAKTAVLLSAISYSQNVRADLNTYLPGWTLVWEGIETTDGNFAFIASDPTGEVYGLAIRGSLPPIDIFKDWDAFANWILEDLDVLSTVTWHYTSSGAARISAGASRAFNNVAEMQDRLKPGSPRIFNFLKTEAVSKNKKVIITGHSLGGNIANVYASYFVTALKQEGINYNNTNLFTFAAPAAGDSGFATDLDNKITEAWHFENVQDVIPKCPTVSGLINASRLYVPSPASDKIIVTYENLEVSLWDAYVLLAGILYAYAYTRQERNYIVFGAALDPRYRNNTLTDYFNQLGAQHAMVMYTSYLKVKIDAALAARGSMLNH</sequence>
<dbReference type="PANTHER" id="PTHR45856:SF24">
    <property type="entry name" value="FUNGAL LIPASE-LIKE DOMAIN-CONTAINING PROTEIN"/>
    <property type="match status" value="1"/>
</dbReference>
<name>A0A365XWG0_9BACT</name>
<gene>
    <name evidence="2" type="ORF">DF182_28100</name>
</gene>
<reference evidence="2 3" key="1">
    <citation type="submission" date="2018-05" db="EMBL/GenBank/DDBJ databases">
        <title>Chitinophaga sp. K3CV102501T nov., isolated from isolated from a monsoon evergreen broad-leaved forest soil.</title>
        <authorList>
            <person name="Lv Y."/>
        </authorList>
    </citation>
    <scope>NUCLEOTIDE SEQUENCE [LARGE SCALE GENOMIC DNA]</scope>
    <source>
        <strain evidence="2 3">GDMCC 1.1325</strain>
    </source>
</reference>
<dbReference type="Pfam" id="PF01764">
    <property type="entry name" value="Lipase_3"/>
    <property type="match status" value="1"/>
</dbReference>
<dbReference type="Gene3D" id="3.40.50.1820">
    <property type="entry name" value="alpha/beta hydrolase"/>
    <property type="match status" value="1"/>
</dbReference>
<dbReference type="OrthoDB" id="1223308at2"/>
<dbReference type="InterPro" id="IPR029058">
    <property type="entry name" value="AB_hydrolase_fold"/>
</dbReference>
<dbReference type="InterPro" id="IPR002921">
    <property type="entry name" value="Fungal_lipase-type"/>
</dbReference>
<comment type="caution">
    <text evidence="2">The sequence shown here is derived from an EMBL/GenBank/DDBJ whole genome shotgun (WGS) entry which is preliminary data.</text>
</comment>
<dbReference type="SUPFAM" id="SSF53474">
    <property type="entry name" value="alpha/beta-Hydrolases"/>
    <property type="match status" value="1"/>
</dbReference>
<dbReference type="GO" id="GO:0006629">
    <property type="term" value="P:lipid metabolic process"/>
    <property type="evidence" value="ECO:0007669"/>
    <property type="project" value="InterPro"/>
</dbReference>